<feature type="domain" description="Rit1 N-terminal" evidence="2">
    <location>
        <begin position="17"/>
        <end position="162"/>
    </location>
</feature>
<evidence type="ECO:0000259" key="2">
    <source>
        <dbReference type="Pfam" id="PF17184"/>
    </source>
</evidence>
<dbReference type="GO" id="GO:0043399">
    <property type="term" value="F:tRNA adenosine(64)-2'-O-ribosylphosphate transferase activity"/>
    <property type="evidence" value="ECO:0007669"/>
    <property type="project" value="InterPro"/>
</dbReference>
<accession>A0A2I0BA20</accession>
<dbReference type="AlphaFoldDB" id="A0A2I0BA20"/>
<evidence type="ECO:0000313" key="4">
    <source>
        <dbReference type="Proteomes" id="UP000236161"/>
    </source>
</evidence>
<feature type="domain" description="Rit1 DUSP-like" evidence="1">
    <location>
        <begin position="265"/>
        <end position="374"/>
    </location>
</feature>
<dbReference type="OrthoDB" id="45256at2759"/>
<dbReference type="Proteomes" id="UP000236161">
    <property type="component" value="Unassembled WGS sequence"/>
</dbReference>
<dbReference type="GO" id="GO:0005737">
    <property type="term" value="C:cytoplasm"/>
    <property type="evidence" value="ECO:0007669"/>
    <property type="project" value="TreeGrafter"/>
</dbReference>
<evidence type="ECO:0000313" key="3">
    <source>
        <dbReference type="EMBL" id="PKA64634.1"/>
    </source>
</evidence>
<organism evidence="3 4">
    <name type="scientific">Apostasia shenzhenica</name>
    <dbReference type="NCBI Taxonomy" id="1088818"/>
    <lineage>
        <taxon>Eukaryota</taxon>
        <taxon>Viridiplantae</taxon>
        <taxon>Streptophyta</taxon>
        <taxon>Embryophyta</taxon>
        <taxon>Tracheophyta</taxon>
        <taxon>Spermatophyta</taxon>
        <taxon>Magnoliopsida</taxon>
        <taxon>Liliopsida</taxon>
        <taxon>Asparagales</taxon>
        <taxon>Orchidaceae</taxon>
        <taxon>Apostasioideae</taxon>
        <taxon>Apostasia</taxon>
    </lineage>
</organism>
<protein>
    <submittedName>
        <fullName evidence="3">tRNA A64-2'-O-ribosylphosphate transferase</fullName>
        <ecNumber evidence="3">2.4.2.-</ecNumber>
    </submittedName>
</protein>
<keyword evidence="3" id="KW-0328">Glycosyltransferase</keyword>
<sequence>MDSNLSLDDIEKARHISADWDCSLHLPLWVSNIEGASIENQLEDWTRKLEECGADIDLVASVMKKPLRPLWISQKTVIWLNEVPDYDSWDFTPFILVSASASHGFIQQRRTSEFSWHYIPGAGDDEESWARGLHPRLFWKHAYDVIDLGPSMCNQKVSEIVEKERVYLSQRCSASPQVTVRTQKELANDGFVSGSESCVPVEIEHLVTYVSTKSSNDECFIYWIGSTNLAVGSSIDALNLRVDACCILNCDPNFMSSCFTTYDSCLHLPIMSSKLDRFSLMNSLSLAVRFAELSMKREKKLLICCHDGEDISICVCLAIFARLFDEEGYFDGGKASMSTSITKLDLRRQLVFICKFAIKARPSRGNLKQVFGFLSRERRFICSGASSVSGESTSEFKN</sequence>
<dbReference type="GO" id="GO:0019988">
    <property type="term" value="P:charged-tRNA amino acid modification"/>
    <property type="evidence" value="ECO:0007669"/>
    <property type="project" value="InterPro"/>
</dbReference>
<keyword evidence="4" id="KW-1185">Reference proteome</keyword>
<name>A0A2I0BA20_9ASPA</name>
<gene>
    <name evidence="3" type="ORF">AXF42_Ash007381</name>
</gene>
<dbReference type="Pfam" id="PF04179">
    <property type="entry name" value="Init_tRNA_PT"/>
    <property type="match status" value="1"/>
</dbReference>
<dbReference type="InterPro" id="IPR007306">
    <property type="entry name" value="Rit1"/>
</dbReference>
<dbReference type="InterPro" id="IPR033449">
    <property type="entry name" value="Rit1_N"/>
</dbReference>
<evidence type="ECO:0000259" key="1">
    <source>
        <dbReference type="Pfam" id="PF04179"/>
    </source>
</evidence>
<reference evidence="3 4" key="1">
    <citation type="journal article" date="2017" name="Nature">
        <title>The Apostasia genome and the evolution of orchids.</title>
        <authorList>
            <person name="Zhang G.Q."/>
            <person name="Liu K.W."/>
            <person name="Li Z."/>
            <person name="Lohaus R."/>
            <person name="Hsiao Y.Y."/>
            <person name="Niu S.C."/>
            <person name="Wang J.Y."/>
            <person name="Lin Y.C."/>
            <person name="Xu Q."/>
            <person name="Chen L.J."/>
            <person name="Yoshida K."/>
            <person name="Fujiwara S."/>
            <person name="Wang Z.W."/>
            <person name="Zhang Y.Q."/>
            <person name="Mitsuda N."/>
            <person name="Wang M."/>
            <person name="Liu G.H."/>
            <person name="Pecoraro L."/>
            <person name="Huang H.X."/>
            <person name="Xiao X.J."/>
            <person name="Lin M."/>
            <person name="Wu X.Y."/>
            <person name="Wu W.L."/>
            <person name="Chen Y.Y."/>
            <person name="Chang S.B."/>
            <person name="Sakamoto S."/>
            <person name="Ohme-Takagi M."/>
            <person name="Yagi M."/>
            <person name="Zeng S.J."/>
            <person name="Shen C.Y."/>
            <person name="Yeh C.M."/>
            <person name="Luo Y.B."/>
            <person name="Tsai W.C."/>
            <person name="Van de Peer Y."/>
            <person name="Liu Z.J."/>
        </authorList>
    </citation>
    <scope>NUCLEOTIDE SEQUENCE [LARGE SCALE GENOMIC DNA]</scope>
    <source>
        <strain evidence="4">cv. Shenzhen</strain>
        <tissue evidence="3">Stem</tissue>
    </source>
</reference>
<dbReference type="PANTHER" id="PTHR31811:SF0">
    <property type="entry name" value="TRNA A64-2'-O-RIBOSYLPHOSPHATE TRANSFERASE"/>
    <property type="match status" value="1"/>
</dbReference>
<dbReference type="EMBL" id="KZ451903">
    <property type="protein sequence ID" value="PKA64634.1"/>
    <property type="molecule type" value="Genomic_DNA"/>
</dbReference>
<dbReference type="InterPro" id="IPR033421">
    <property type="entry name" value="Rit1_DUSP-like"/>
</dbReference>
<keyword evidence="3" id="KW-0808">Transferase</keyword>
<proteinExistence type="predicted"/>
<dbReference type="PANTHER" id="PTHR31811">
    <property type="entry name" value="TRNA A64-2'-O-RIBOSYLPHOSPHATE TRANSFERASE"/>
    <property type="match status" value="1"/>
</dbReference>
<dbReference type="EC" id="2.4.2.-" evidence="3"/>
<dbReference type="STRING" id="1088818.A0A2I0BA20"/>
<dbReference type="Pfam" id="PF17184">
    <property type="entry name" value="Rit1_C"/>
    <property type="match status" value="1"/>
</dbReference>